<protein>
    <submittedName>
        <fullName evidence="2">Uncharacterized protein</fullName>
    </submittedName>
</protein>
<accession>A0A0B0PKN5</accession>
<organism evidence="2 3">
    <name type="scientific">Gossypium arboreum</name>
    <name type="common">Tree cotton</name>
    <name type="synonym">Gossypium nanking</name>
    <dbReference type="NCBI Taxonomy" id="29729"/>
    <lineage>
        <taxon>Eukaryota</taxon>
        <taxon>Viridiplantae</taxon>
        <taxon>Streptophyta</taxon>
        <taxon>Embryophyta</taxon>
        <taxon>Tracheophyta</taxon>
        <taxon>Spermatophyta</taxon>
        <taxon>Magnoliopsida</taxon>
        <taxon>eudicotyledons</taxon>
        <taxon>Gunneridae</taxon>
        <taxon>Pentapetalae</taxon>
        <taxon>rosids</taxon>
        <taxon>malvids</taxon>
        <taxon>Malvales</taxon>
        <taxon>Malvaceae</taxon>
        <taxon>Malvoideae</taxon>
        <taxon>Gossypium</taxon>
    </lineage>
</organism>
<keyword evidence="3" id="KW-1185">Reference proteome</keyword>
<name>A0A0B0PKN5_GOSAR</name>
<gene>
    <name evidence="2" type="ORF">F383_09512</name>
</gene>
<evidence type="ECO:0000313" key="2">
    <source>
        <dbReference type="EMBL" id="KHG25452.1"/>
    </source>
</evidence>
<sequence>MFICIWLTKLLKAYSVCFQLFYRHRSYWELGDHRGSSPHYRTSF</sequence>
<evidence type="ECO:0000256" key="1">
    <source>
        <dbReference type="SAM" id="SignalP"/>
    </source>
</evidence>
<reference evidence="3" key="1">
    <citation type="submission" date="2014-09" db="EMBL/GenBank/DDBJ databases">
        <authorList>
            <person name="Mudge J."/>
            <person name="Ramaraj T."/>
            <person name="Lindquist I.E."/>
            <person name="Bharti A.K."/>
            <person name="Sundararajan A."/>
            <person name="Cameron C.T."/>
            <person name="Woodward J.E."/>
            <person name="May G.D."/>
            <person name="Brubaker C."/>
            <person name="Broadhvest J."/>
            <person name="Wilkins T.A."/>
        </authorList>
    </citation>
    <scope>NUCLEOTIDE SEQUENCE</scope>
    <source>
        <strain evidence="3">cv. AKA8401</strain>
    </source>
</reference>
<feature type="chain" id="PRO_5012226855" evidence="1">
    <location>
        <begin position="16"/>
        <end position="44"/>
    </location>
</feature>
<proteinExistence type="predicted"/>
<dbReference type="EMBL" id="KN432550">
    <property type="protein sequence ID" value="KHG25452.1"/>
    <property type="molecule type" value="Genomic_DNA"/>
</dbReference>
<dbReference type="AlphaFoldDB" id="A0A0B0PKN5"/>
<feature type="signal peptide" evidence="1">
    <location>
        <begin position="1"/>
        <end position="15"/>
    </location>
</feature>
<dbReference type="Proteomes" id="UP000032142">
    <property type="component" value="Unassembled WGS sequence"/>
</dbReference>
<keyword evidence="1" id="KW-0732">Signal</keyword>
<evidence type="ECO:0000313" key="3">
    <source>
        <dbReference type="Proteomes" id="UP000032142"/>
    </source>
</evidence>